<protein>
    <recommendedName>
        <fullName evidence="3">F-box domain-containing protein</fullName>
    </recommendedName>
</protein>
<dbReference type="AlphaFoldDB" id="A0AAD5YNJ5"/>
<dbReference type="SUPFAM" id="SSF81383">
    <property type="entry name" value="F-box domain"/>
    <property type="match status" value="1"/>
</dbReference>
<organism evidence="1 2">
    <name type="scientific">Leucocoprinus birnbaumii</name>
    <dbReference type="NCBI Taxonomy" id="56174"/>
    <lineage>
        <taxon>Eukaryota</taxon>
        <taxon>Fungi</taxon>
        <taxon>Dikarya</taxon>
        <taxon>Basidiomycota</taxon>
        <taxon>Agaricomycotina</taxon>
        <taxon>Agaricomycetes</taxon>
        <taxon>Agaricomycetidae</taxon>
        <taxon>Agaricales</taxon>
        <taxon>Agaricineae</taxon>
        <taxon>Agaricaceae</taxon>
        <taxon>Leucocoprinus</taxon>
    </lineage>
</organism>
<gene>
    <name evidence="1" type="ORF">NP233_g9024</name>
</gene>
<name>A0AAD5YNJ5_9AGAR</name>
<comment type="caution">
    <text evidence="1">The sequence shown here is derived from an EMBL/GenBank/DDBJ whole genome shotgun (WGS) entry which is preliminary data.</text>
</comment>
<evidence type="ECO:0008006" key="3">
    <source>
        <dbReference type="Google" id="ProtNLM"/>
    </source>
</evidence>
<evidence type="ECO:0000313" key="1">
    <source>
        <dbReference type="EMBL" id="KAJ3563301.1"/>
    </source>
</evidence>
<accession>A0AAD5YNJ5</accession>
<dbReference type="InterPro" id="IPR036047">
    <property type="entry name" value="F-box-like_dom_sf"/>
</dbReference>
<sequence>MKYYWVDGHAPRNWSGNFASLWNPQNNSILGEDGDGLQISASSSINWTNARAKTLLNVTPSREVLKGLRYSPEDLEATLRCVLVTPCTRSENGDLIPCKLRKRSQHLLSKENVTYFYNVRPFDEESNPGIYLQHRQDLRTTRFTGVGRTFGSYLITSCSFLILQHLIPKLEAHTFCKLAVTAGGGLMEPVFPGVDYGSVLRTIAMEANWRKVGDMGGDEERDKEQEWWLKLLTQEGKTDQEILKDAWMGKGNMWVFKHPGIFPIEEAATLHKSFPPPLPIERPSAHTEDSVILSFPVELLEVILGYLPPEDVLHLMTTARELYYQFYSRGHSNSTTLVT</sequence>
<dbReference type="Proteomes" id="UP001213000">
    <property type="component" value="Unassembled WGS sequence"/>
</dbReference>
<keyword evidence="2" id="KW-1185">Reference proteome</keyword>
<evidence type="ECO:0000313" key="2">
    <source>
        <dbReference type="Proteomes" id="UP001213000"/>
    </source>
</evidence>
<proteinExistence type="predicted"/>
<reference evidence="1" key="1">
    <citation type="submission" date="2022-07" db="EMBL/GenBank/DDBJ databases">
        <title>Genome Sequence of Leucocoprinus birnbaumii.</title>
        <authorList>
            <person name="Buettner E."/>
        </authorList>
    </citation>
    <scope>NUCLEOTIDE SEQUENCE</scope>
    <source>
        <strain evidence="1">VT141</strain>
    </source>
</reference>
<dbReference type="EMBL" id="JANIEX010000774">
    <property type="protein sequence ID" value="KAJ3563301.1"/>
    <property type="molecule type" value="Genomic_DNA"/>
</dbReference>